<dbReference type="RefSeq" id="WP_079491331.1">
    <property type="nucleotide sequence ID" value="NZ_FUZT01000004.1"/>
</dbReference>
<dbReference type="Gene3D" id="2.30.40.10">
    <property type="entry name" value="Urease, subunit C, domain 1"/>
    <property type="match status" value="1"/>
</dbReference>
<dbReference type="InterPro" id="IPR051781">
    <property type="entry name" value="Metallo-dep_Hydrolase"/>
</dbReference>
<dbReference type="PANTHER" id="PTHR43135:SF3">
    <property type="entry name" value="ALPHA-D-RIBOSE 1-METHYLPHOSPHONATE 5-TRIPHOSPHATE DIPHOSPHATASE"/>
    <property type="match status" value="1"/>
</dbReference>
<dbReference type="InterPro" id="IPR006680">
    <property type="entry name" value="Amidohydro-rel"/>
</dbReference>
<dbReference type="SUPFAM" id="SSF51556">
    <property type="entry name" value="Metallo-dependent hydrolases"/>
    <property type="match status" value="1"/>
</dbReference>
<dbReference type="AlphaFoldDB" id="A0A1T5KPP2"/>
<dbReference type="InterPro" id="IPR011059">
    <property type="entry name" value="Metal-dep_hydrolase_composite"/>
</dbReference>
<dbReference type="SUPFAM" id="SSF51338">
    <property type="entry name" value="Composite domain of metallo-dependent hydrolases"/>
    <property type="match status" value="1"/>
</dbReference>
<name>A0A1T5KPP2_9FIRM</name>
<organism evidence="2 3">
    <name type="scientific">Maledivibacter halophilus</name>
    <dbReference type="NCBI Taxonomy" id="36842"/>
    <lineage>
        <taxon>Bacteria</taxon>
        <taxon>Bacillati</taxon>
        <taxon>Bacillota</taxon>
        <taxon>Clostridia</taxon>
        <taxon>Peptostreptococcales</taxon>
        <taxon>Caminicellaceae</taxon>
        <taxon>Maledivibacter</taxon>
    </lineage>
</organism>
<accession>A0A1T5KPP2</accession>
<proteinExistence type="predicted"/>
<dbReference type="STRING" id="36842.SAMN02194393_02034"/>
<dbReference type="GO" id="GO:0016810">
    <property type="term" value="F:hydrolase activity, acting on carbon-nitrogen (but not peptide) bonds"/>
    <property type="evidence" value="ECO:0007669"/>
    <property type="project" value="InterPro"/>
</dbReference>
<dbReference type="Proteomes" id="UP000190285">
    <property type="component" value="Unassembled WGS sequence"/>
</dbReference>
<dbReference type="OrthoDB" id="9802793at2"/>
<dbReference type="Pfam" id="PF01979">
    <property type="entry name" value="Amidohydro_1"/>
    <property type="match status" value="1"/>
</dbReference>
<evidence type="ECO:0000313" key="3">
    <source>
        <dbReference type="Proteomes" id="UP000190285"/>
    </source>
</evidence>
<sequence>MLLLKNGKILTMDEKQVVYGDILIENGKIKEIGGAVDCPGAETIDLKNNIVMPGLIDGYCHVGLIENGVGFPGDDMNENSESINSQLSVEDGINIRDISFKEAYQSGVTTLSVCPGNKSIIGGKSCILKTYGNSLDEMIIKRNAALNISIGDSCKKLDDKNPEMPRSRMAIMDMLRSFFENSKNYLEKKSSGEIDYSKYNKKYEEMDTVFKKEMPLQISAHKAQDIQSAMKLGKMYGLNTIINYCTEGYMIIDQLVKANSHIMLGPYLTDKSSNELINRKDEIPNILSQRDIMFCLTTDHPEVPVQLLSMCAAVAVKNGLDYLRALKAITINPARILGIDDRVGSLEVGKDADIVVFDGDPLKTSTNVVMTLLNGSIIYKNY</sequence>
<dbReference type="EMBL" id="FUZT01000004">
    <property type="protein sequence ID" value="SKC65726.1"/>
    <property type="molecule type" value="Genomic_DNA"/>
</dbReference>
<dbReference type="Gene3D" id="3.20.20.140">
    <property type="entry name" value="Metal-dependent hydrolases"/>
    <property type="match status" value="1"/>
</dbReference>
<gene>
    <name evidence="2" type="ORF">SAMN02194393_02034</name>
</gene>
<evidence type="ECO:0000259" key="1">
    <source>
        <dbReference type="Pfam" id="PF01979"/>
    </source>
</evidence>
<reference evidence="3" key="1">
    <citation type="submission" date="2017-02" db="EMBL/GenBank/DDBJ databases">
        <authorList>
            <person name="Varghese N."/>
            <person name="Submissions S."/>
        </authorList>
    </citation>
    <scope>NUCLEOTIDE SEQUENCE [LARGE SCALE GENOMIC DNA]</scope>
    <source>
        <strain evidence="3">M1</strain>
    </source>
</reference>
<feature type="domain" description="Amidohydrolase-related" evidence="1">
    <location>
        <begin position="50"/>
        <end position="375"/>
    </location>
</feature>
<dbReference type="InterPro" id="IPR032466">
    <property type="entry name" value="Metal_Hydrolase"/>
</dbReference>
<dbReference type="PANTHER" id="PTHR43135">
    <property type="entry name" value="ALPHA-D-RIBOSE 1-METHYLPHOSPHONATE 5-TRIPHOSPHATE DIPHOSPHATASE"/>
    <property type="match status" value="1"/>
</dbReference>
<evidence type="ECO:0000313" key="2">
    <source>
        <dbReference type="EMBL" id="SKC65726.1"/>
    </source>
</evidence>
<protein>
    <submittedName>
        <fullName evidence="2">Imidazolonepropionase</fullName>
    </submittedName>
</protein>
<keyword evidence="3" id="KW-1185">Reference proteome</keyword>